<dbReference type="RefSeq" id="WP_231166575.1">
    <property type="nucleotide sequence ID" value="NZ_VLLA01000043.1"/>
</dbReference>
<organism evidence="1 2">
    <name type="scientific">Bradyrhizobium huanghuaihaiense</name>
    <dbReference type="NCBI Taxonomy" id="990078"/>
    <lineage>
        <taxon>Bacteria</taxon>
        <taxon>Pseudomonadati</taxon>
        <taxon>Pseudomonadota</taxon>
        <taxon>Alphaproteobacteria</taxon>
        <taxon>Hyphomicrobiales</taxon>
        <taxon>Nitrobacteraceae</taxon>
        <taxon>Bradyrhizobium</taxon>
    </lineage>
</organism>
<evidence type="ECO:0000313" key="2">
    <source>
        <dbReference type="Proteomes" id="UP000316291"/>
    </source>
</evidence>
<proteinExistence type="predicted"/>
<keyword evidence="1" id="KW-0547">Nucleotide-binding</keyword>
<accession>A0A562QQ73</accession>
<dbReference type="Gene3D" id="2.40.50.140">
    <property type="entry name" value="Nucleic acid-binding proteins"/>
    <property type="match status" value="1"/>
</dbReference>
<reference evidence="1 2" key="1">
    <citation type="journal article" date="2015" name="Stand. Genomic Sci.">
        <title>Genomic Encyclopedia of Bacterial and Archaeal Type Strains, Phase III: the genomes of soil and plant-associated and newly described type strains.</title>
        <authorList>
            <person name="Whitman W.B."/>
            <person name="Woyke T."/>
            <person name="Klenk H.P."/>
            <person name="Zhou Y."/>
            <person name="Lilburn T.G."/>
            <person name="Beck B.J."/>
            <person name="De Vos P."/>
            <person name="Vandamme P."/>
            <person name="Eisen J.A."/>
            <person name="Garrity G."/>
            <person name="Hugenholtz P."/>
            <person name="Kyrpides N.C."/>
        </authorList>
    </citation>
    <scope>NUCLEOTIDE SEQUENCE [LARGE SCALE GENOMIC DNA]</scope>
    <source>
        <strain evidence="1 2">CGMCC 1.10948</strain>
    </source>
</reference>
<dbReference type="GeneID" id="71776121"/>
<evidence type="ECO:0000313" key="1">
    <source>
        <dbReference type="EMBL" id="TWI58823.1"/>
    </source>
</evidence>
<comment type="caution">
    <text evidence="1">The sequence shown here is derived from an EMBL/GenBank/DDBJ whole genome shotgun (WGS) entry which is preliminary data.</text>
</comment>
<protein>
    <submittedName>
        <fullName evidence="1">Multiple sugar transport system ATP-binding protein</fullName>
    </submittedName>
</protein>
<keyword evidence="1" id="KW-0813">Transport</keyword>
<dbReference type="InterPro" id="IPR008995">
    <property type="entry name" value="Mo/tungstate-bd_C_term_dom"/>
</dbReference>
<keyword evidence="2" id="KW-1185">Reference proteome</keyword>
<keyword evidence="1" id="KW-0762">Sugar transport</keyword>
<dbReference type="SUPFAM" id="SSF50331">
    <property type="entry name" value="MOP-like"/>
    <property type="match status" value="1"/>
</dbReference>
<dbReference type="AlphaFoldDB" id="A0A562QQ73"/>
<dbReference type="EMBL" id="VLLA01000043">
    <property type="protein sequence ID" value="TWI58823.1"/>
    <property type="molecule type" value="Genomic_DNA"/>
</dbReference>
<dbReference type="Gene3D" id="2.40.50.100">
    <property type="match status" value="1"/>
</dbReference>
<dbReference type="GO" id="GO:0005524">
    <property type="term" value="F:ATP binding"/>
    <property type="evidence" value="ECO:0007669"/>
    <property type="project" value="UniProtKB-KW"/>
</dbReference>
<dbReference type="Proteomes" id="UP000316291">
    <property type="component" value="Unassembled WGS sequence"/>
</dbReference>
<gene>
    <name evidence="1" type="ORF">IQ16_08154</name>
</gene>
<keyword evidence="1" id="KW-0067">ATP-binding</keyword>
<dbReference type="InterPro" id="IPR012340">
    <property type="entry name" value="NA-bd_OB-fold"/>
</dbReference>
<sequence length="85" mass="8889">MGIRPQHFSRAGGGPPRDGVVSYSAVVDLIQPTGTRTFTTIKIGGVDAVAELQAHDVSSHGERINLAIDLNRVVLIDPASGLVIS</sequence>
<name>A0A562QQ73_9BRAD</name>